<name>A0AAU9S191_THLAR</name>
<dbReference type="PROSITE" id="PS00375">
    <property type="entry name" value="UDPGT"/>
    <property type="match status" value="1"/>
</dbReference>
<organism evidence="6 7">
    <name type="scientific">Thlaspi arvense</name>
    <name type="common">Field penny-cress</name>
    <dbReference type="NCBI Taxonomy" id="13288"/>
    <lineage>
        <taxon>Eukaryota</taxon>
        <taxon>Viridiplantae</taxon>
        <taxon>Streptophyta</taxon>
        <taxon>Embryophyta</taxon>
        <taxon>Tracheophyta</taxon>
        <taxon>Spermatophyta</taxon>
        <taxon>Magnoliopsida</taxon>
        <taxon>eudicotyledons</taxon>
        <taxon>Gunneridae</taxon>
        <taxon>Pentapetalae</taxon>
        <taxon>rosids</taxon>
        <taxon>malvids</taxon>
        <taxon>Brassicales</taxon>
        <taxon>Brassicaceae</taxon>
        <taxon>Thlaspideae</taxon>
        <taxon>Thlaspi</taxon>
    </lineage>
</organism>
<dbReference type="GO" id="GO:0080044">
    <property type="term" value="F:quercetin 7-O-glucosyltransferase activity"/>
    <property type="evidence" value="ECO:0007669"/>
    <property type="project" value="TreeGrafter"/>
</dbReference>
<sequence length="449" mass="50785">METRETKPVIFLFTFPLQGHLNPNFQLANILFNRGFSITVIHTEFNSPNSSNFPHFTFVSIPDGLSESEATNPDVIELLHDLNSKCVAPFGDCLKKLLSQEPTAACLIVDALWYFTDNITEKFGIPRIVLRTVNLSAFVAFSKFHVLREKGYLSLQESQADLPVPELPYLRMKDLPWFQTEDPRSGDKLQRGVMKSLKSSSGIIFNAIEDLEPEQLLQSLKEFPVPHFCIGPFHRRVKASSSSLLTQDMTCLSWLDKQEPESVIYVSLGSIASIDESEFLEIAWGLRNSNQPFLWVVRPGSIRGTEWIEILPKGFMENLEGKGKIVKWAPQIEVLAHRATGGFLTHCGWNSTIESICEAVPMICKPSFGDQRVNARYISDVWRIGLHLENKIERVEIEKAVRTLLTRGSQGEEIRKRIMPMKETAEKCLKLGGSSCRNLQNLIAYILSL</sequence>
<evidence type="ECO:0000256" key="2">
    <source>
        <dbReference type="ARBA" id="ARBA00022676"/>
    </source>
</evidence>
<keyword evidence="7" id="KW-1185">Reference proteome</keyword>
<evidence type="ECO:0000313" key="7">
    <source>
        <dbReference type="Proteomes" id="UP000836841"/>
    </source>
</evidence>
<dbReference type="AlphaFoldDB" id="A0AAU9S191"/>
<dbReference type="EC" id="2.4.1.-" evidence="5"/>
<dbReference type="GO" id="GO:0080043">
    <property type="term" value="F:quercetin 3-O-glucosyltransferase activity"/>
    <property type="evidence" value="ECO:0007669"/>
    <property type="project" value="TreeGrafter"/>
</dbReference>
<evidence type="ECO:0000256" key="1">
    <source>
        <dbReference type="ARBA" id="ARBA00009995"/>
    </source>
</evidence>
<dbReference type="PANTHER" id="PTHR11926">
    <property type="entry name" value="GLUCOSYL/GLUCURONOSYL TRANSFERASES"/>
    <property type="match status" value="1"/>
</dbReference>
<evidence type="ECO:0000256" key="3">
    <source>
        <dbReference type="ARBA" id="ARBA00022679"/>
    </source>
</evidence>
<keyword evidence="3 4" id="KW-0808">Transferase</keyword>
<evidence type="ECO:0000256" key="4">
    <source>
        <dbReference type="RuleBase" id="RU003718"/>
    </source>
</evidence>
<dbReference type="Proteomes" id="UP000836841">
    <property type="component" value="Chromosome 3"/>
</dbReference>
<dbReference type="InterPro" id="IPR035595">
    <property type="entry name" value="UDP_glycos_trans_CS"/>
</dbReference>
<dbReference type="CDD" id="cd03784">
    <property type="entry name" value="GT1_Gtf-like"/>
    <property type="match status" value="1"/>
</dbReference>
<dbReference type="Pfam" id="PF00201">
    <property type="entry name" value="UDPGT"/>
    <property type="match status" value="1"/>
</dbReference>
<evidence type="ECO:0000256" key="5">
    <source>
        <dbReference type="RuleBase" id="RU362057"/>
    </source>
</evidence>
<keyword evidence="2 4" id="KW-0328">Glycosyltransferase</keyword>
<comment type="similarity">
    <text evidence="1 4">Belongs to the UDP-glycosyltransferase family.</text>
</comment>
<gene>
    <name evidence="6" type="ORF">TAV2_LOCUS10965</name>
</gene>
<protein>
    <recommendedName>
        <fullName evidence="5">Glycosyltransferase</fullName>
        <ecNumber evidence="5">2.4.1.-</ecNumber>
    </recommendedName>
</protein>
<dbReference type="Gene3D" id="3.40.50.2000">
    <property type="entry name" value="Glycogen Phosphorylase B"/>
    <property type="match status" value="2"/>
</dbReference>
<dbReference type="FunFam" id="3.40.50.2000:FF:000120">
    <property type="entry name" value="UDP-glycosyltransferase 76C1"/>
    <property type="match status" value="1"/>
</dbReference>
<dbReference type="InterPro" id="IPR002213">
    <property type="entry name" value="UDP_glucos_trans"/>
</dbReference>
<proteinExistence type="inferred from homology"/>
<evidence type="ECO:0000313" key="6">
    <source>
        <dbReference type="EMBL" id="CAH2054071.1"/>
    </source>
</evidence>
<dbReference type="SUPFAM" id="SSF53756">
    <property type="entry name" value="UDP-Glycosyltransferase/glycogen phosphorylase"/>
    <property type="match status" value="1"/>
</dbReference>
<dbReference type="FunFam" id="3.40.50.2000:FF:000040">
    <property type="entry name" value="UDP-glycosyltransferase 76C1"/>
    <property type="match status" value="1"/>
</dbReference>
<dbReference type="EMBL" id="OU466859">
    <property type="protein sequence ID" value="CAH2054071.1"/>
    <property type="molecule type" value="Genomic_DNA"/>
</dbReference>
<accession>A0AAU9S191</accession>
<reference evidence="6 7" key="1">
    <citation type="submission" date="2022-03" db="EMBL/GenBank/DDBJ databases">
        <authorList>
            <person name="Nunn A."/>
            <person name="Chopra R."/>
            <person name="Nunn A."/>
            <person name="Contreras Garrido A."/>
        </authorList>
    </citation>
    <scope>NUCLEOTIDE SEQUENCE [LARGE SCALE GENOMIC DNA]</scope>
</reference>
<dbReference type="PANTHER" id="PTHR11926:SF1531">
    <property type="entry name" value="UDP-GLYCOSYLTRANSFERASE 76B1"/>
    <property type="match status" value="1"/>
</dbReference>